<feature type="compositionally biased region" description="Basic and acidic residues" evidence="7">
    <location>
        <begin position="776"/>
        <end position="786"/>
    </location>
</feature>
<evidence type="ECO:0000256" key="6">
    <source>
        <dbReference type="PROSITE-ProRule" id="PRU10141"/>
    </source>
</evidence>
<dbReference type="OrthoDB" id="266718at2759"/>
<dbReference type="EMBL" id="JABBWE010000007">
    <property type="protein sequence ID" value="KAG1801706.1"/>
    <property type="molecule type" value="Genomic_DNA"/>
</dbReference>
<feature type="compositionally biased region" description="Polar residues" evidence="7">
    <location>
        <begin position="389"/>
        <end position="400"/>
    </location>
</feature>
<dbReference type="InterPro" id="IPR008271">
    <property type="entry name" value="Ser/Thr_kinase_AS"/>
</dbReference>
<dbReference type="GeneID" id="64599627"/>
<dbReference type="PROSITE" id="PS00108">
    <property type="entry name" value="PROTEIN_KINASE_ST"/>
    <property type="match status" value="1"/>
</dbReference>
<keyword evidence="10" id="KW-1185">Reference proteome</keyword>
<evidence type="ECO:0000256" key="5">
    <source>
        <dbReference type="ARBA" id="ARBA00022840"/>
    </source>
</evidence>
<reference evidence="9" key="1">
    <citation type="journal article" date="2020" name="New Phytol.">
        <title>Comparative genomics reveals dynamic genome evolution in host specialist ectomycorrhizal fungi.</title>
        <authorList>
            <person name="Lofgren L.A."/>
            <person name="Nguyen N.H."/>
            <person name="Vilgalys R."/>
            <person name="Ruytinx J."/>
            <person name="Liao H.L."/>
            <person name="Branco S."/>
            <person name="Kuo A."/>
            <person name="LaButti K."/>
            <person name="Lipzen A."/>
            <person name="Andreopoulos W."/>
            <person name="Pangilinan J."/>
            <person name="Riley R."/>
            <person name="Hundley H."/>
            <person name="Na H."/>
            <person name="Barry K."/>
            <person name="Grigoriev I.V."/>
            <person name="Stajich J.E."/>
            <person name="Kennedy P.G."/>
        </authorList>
    </citation>
    <scope>NUCLEOTIDE SEQUENCE</scope>
    <source>
        <strain evidence="9">S12</strain>
    </source>
</reference>
<feature type="compositionally biased region" description="Polar residues" evidence="7">
    <location>
        <begin position="410"/>
        <end position="422"/>
    </location>
</feature>
<dbReference type="SMART" id="SM00220">
    <property type="entry name" value="S_TKc"/>
    <property type="match status" value="1"/>
</dbReference>
<comment type="similarity">
    <text evidence="1">Belongs to the protein kinase superfamily. STE Ser/Thr protein kinase family. MAP kinase kinase kinase subfamily.</text>
</comment>
<name>A0A9P7DS77_9AGAM</name>
<proteinExistence type="inferred from homology"/>
<protein>
    <submittedName>
        <fullName evidence="9">MAP kinase</fullName>
    </submittedName>
</protein>
<feature type="compositionally biased region" description="Polar residues" evidence="7">
    <location>
        <begin position="821"/>
        <end position="839"/>
    </location>
</feature>
<feature type="compositionally biased region" description="Pro residues" evidence="7">
    <location>
        <begin position="57"/>
        <end position="70"/>
    </location>
</feature>
<dbReference type="RefSeq" id="XP_041165172.1">
    <property type="nucleotide sequence ID" value="XM_041305863.1"/>
</dbReference>
<feature type="domain" description="Protein kinase" evidence="8">
    <location>
        <begin position="1028"/>
        <end position="1297"/>
    </location>
</feature>
<evidence type="ECO:0000256" key="4">
    <source>
        <dbReference type="ARBA" id="ARBA00022777"/>
    </source>
</evidence>
<organism evidence="9 10">
    <name type="scientific">Suillus plorans</name>
    <dbReference type="NCBI Taxonomy" id="116603"/>
    <lineage>
        <taxon>Eukaryota</taxon>
        <taxon>Fungi</taxon>
        <taxon>Dikarya</taxon>
        <taxon>Basidiomycota</taxon>
        <taxon>Agaricomycotina</taxon>
        <taxon>Agaricomycetes</taxon>
        <taxon>Agaricomycetidae</taxon>
        <taxon>Boletales</taxon>
        <taxon>Suillineae</taxon>
        <taxon>Suillaceae</taxon>
        <taxon>Suillus</taxon>
    </lineage>
</organism>
<feature type="compositionally biased region" description="Basic and acidic residues" evidence="7">
    <location>
        <begin position="31"/>
        <end position="42"/>
    </location>
</feature>
<feature type="compositionally biased region" description="Polar residues" evidence="7">
    <location>
        <begin position="324"/>
        <end position="336"/>
    </location>
</feature>
<feature type="compositionally biased region" description="Basic and acidic residues" evidence="7">
    <location>
        <begin position="478"/>
        <end position="487"/>
    </location>
</feature>
<accession>A0A9P7DS77</accession>
<keyword evidence="2" id="KW-0808">Transferase</keyword>
<feature type="binding site" evidence="6">
    <location>
        <position position="1057"/>
    </location>
    <ligand>
        <name>ATP</name>
        <dbReference type="ChEBI" id="CHEBI:30616"/>
    </ligand>
</feature>
<feature type="compositionally biased region" description="Polar residues" evidence="7">
    <location>
        <begin position="803"/>
        <end position="814"/>
    </location>
</feature>
<feature type="compositionally biased region" description="Pro residues" evidence="7">
    <location>
        <begin position="865"/>
        <end position="877"/>
    </location>
</feature>
<dbReference type="FunFam" id="3.30.200.20:FF:000387">
    <property type="entry name" value="Serine/threonine-protein kinase STE11"/>
    <property type="match status" value="1"/>
</dbReference>
<dbReference type="InterPro" id="IPR011009">
    <property type="entry name" value="Kinase-like_dom_sf"/>
</dbReference>
<dbReference type="Gene3D" id="1.10.510.10">
    <property type="entry name" value="Transferase(Phosphotransferase) domain 1"/>
    <property type="match status" value="1"/>
</dbReference>
<dbReference type="PROSITE" id="PS50011">
    <property type="entry name" value="PROTEIN_KINASE_DOM"/>
    <property type="match status" value="1"/>
</dbReference>
<dbReference type="GO" id="GO:0000196">
    <property type="term" value="P:cell integrity MAPK cascade"/>
    <property type="evidence" value="ECO:0007669"/>
    <property type="project" value="UniProtKB-ARBA"/>
</dbReference>
<dbReference type="FunFam" id="1.10.510.10:FF:000182">
    <property type="entry name" value="MAP kinase kinase kinase mkh1"/>
    <property type="match status" value="1"/>
</dbReference>
<dbReference type="Proteomes" id="UP000719766">
    <property type="component" value="Unassembled WGS sequence"/>
</dbReference>
<dbReference type="InterPro" id="IPR050538">
    <property type="entry name" value="MAP_kinase_kinase_kinase"/>
</dbReference>
<evidence type="ECO:0000259" key="8">
    <source>
        <dbReference type="PROSITE" id="PS50011"/>
    </source>
</evidence>
<feature type="region of interest" description="Disordered" evidence="7">
    <location>
        <begin position="453"/>
        <end position="903"/>
    </location>
</feature>
<gene>
    <name evidence="9" type="ORF">HD556DRAFT_1438709</name>
</gene>
<dbReference type="GO" id="GO:0004709">
    <property type="term" value="F:MAP kinase kinase kinase activity"/>
    <property type="evidence" value="ECO:0007669"/>
    <property type="project" value="UniProtKB-ARBA"/>
</dbReference>
<feature type="region of interest" description="Disordered" evidence="7">
    <location>
        <begin position="298"/>
        <end position="441"/>
    </location>
</feature>
<feature type="region of interest" description="Disordered" evidence="7">
    <location>
        <begin position="1"/>
        <end position="117"/>
    </location>
</feature>
<dbReference type="PANTHER" id="PTHR48016:SF48">
    <property type="entry name" value="SERINE_THREONINE-PROTEIN KINASE BCK1_SLK1_SSP31"/>
    <property type="match status" value="1"/>
</dbReference>
<feature type="compositionally biased region" description="Low complexity" evidence="7">
    <location>
        <begin position="81"/>
        <end position="98"/>
    </location>
</feature>
<dbReference type="PANTHER" id="PTHR48016">
    <property type="entry name" value="MAP KINASE KINASE KINASE SSK2-RELATED-RELATED"/>
    <property type="match status" value="1"/>
</dbReference>
<feature type="compositionally biased region" description="Basic residues" evidence="7">
    <location>
        <begin position="878"/>
        <end position="889"/>
    </location>
</feature>
<feature type="compositionally biased region" description="Basic and acidic residues" evidence="7">
    <location>
        <begin position="667"/>
        <end position="677"/>
    </location>
</feature>
<keyword evidence="4 9" id="KW-0418">Kinase</keyword>
<feature type="compositionally biased region" description="Polar residues" evidence="7">
    <location>
        <begin position="623"/>
        <end position="637"/>
    </location>
</feature>
<feature type="compositionally biased region" description="Basic and acidic residues" evidence="7">
    <location>
        <begin position="453"/>
        <end position="467"/>
    </location>
</feature>
<keyword evidence="3 6" id="KW-0547">Nucleotide-binding</keyword>
<evidence type="ECO:0000256" key="7">
    <source>
        <dbReference type="SAM" id="MobiDB-lite"/>
    </source>
</evidence>
<evidence type="ECO:0000256" key="1">
    <source>
        <dbReference type="ARBA" id="ARBA00006529"/>
    </source>
</evidence>
<dbReference type="InterPro" id="IPR000719">
    <property type="entry name" value="Prot_kinase_dom"/>
</dbReference>
<dbReference type="GO" id="GO:0005524">
    <property type="term" value="F:ATP binding"/>
    <property type="evidence" value="ECO:0007669"/>
    <property type="project" value="UniProtKB-UniRule"/>
</dbReference>
<dbReference type="InterPro" id="IPR017441">
    <property type="entry name" value="Protein_kinase_ATP_BS"/>
</dbReference>
<feature type="compositionally biased region" description="Polar residues" evidence="7">
    <location>
        <begin position="743"/>
        <end position="775"/>
    </location>
</feature>
<feature type="compositionally biased region" description="Low complexity" evidence="7">
    <location>
        <begin position="731"/>
        <end position="742"/>
    </location>
</feature>
<evidence type="ECO:0000313" key="10">
    <source>
        <dbReference type="Proteomes" id="UP000719766"/>
    </source>
</evidence>
<dbReference type="SUPFAM" id="SSF56112">
    <property type="entry name" value="Protein kinase-like (PK-like)"/>
    <property type="match status" value="1"/>
</dbReference>
<dbReference type="PROSITE" id="PS00107">
    <property type="entry name" value="PROTEIN_KINASE_ATP"/>
    <property type="match status" value="1"/>
</dbReference>
<keyword evidence="5 6" id="KW-0067">ATP-binding</keyword>
<comment type="caution">
    <text evidence="9">The sequence shown here is derived from an EMBL/GenBank/DDBJ whole genome shotgun (WGS) entry which is preliminary data.</text>
</comment>
<feature type="compositionally biased region" description="Polar residues" evidence="7">
    <location>
        <begin position="679"/>
        <end position="688"/>
    </location>
</feature>
<evidence type="ECO:0000256" key="2">
    <source>
        <dbReference type="ARBA" id="ARBA00022679"/>
    </source>
</evidence>
<feature type="compositionally biased region" description="Low complexity" evidence="7">
    <location>
        <begin position="167"/>
        <end position="178"/>
    </location>
</feature>
<feature type="region of interest" description="Disordered" evidence="7">
    <location>
        <begin position="159"/>
        <end position="180"/>
    </location>
</feature>
<feature type="compositionally biased region" description="Polar residues" evidence="7">
    <location>
        <begin position="43"/>
        <end position="56"/>
    </location>
</feature>
<dbReference type="Pfam" id="PF00069">
    <property type="entry name" value="Pkinase"/>
    <property type="match status" value="1"/>
</dbReference>
<evidence type="ECO:0000256" key="3">
    <source>
        <dbReference type="ARBA" id="ARBA00022741"/>
    </source>
</evidence>
<feature type="compositionally biased region" description="Polar residues" evidence="7">
    <location>
        <begin position="368"/>
        <end position="378"/>
    </location>
</feature>
<evidence type="ECO:0000313" key="9">
    <source>
        <dbReference type="EMBL" id="KAG1801706.1"/>
    </source>
</evidence>
<sequence>MSEDTRSSSAPRPRRVLVLSNPDPGDSSSSEDERPRYPHHPQDSNPSLNQHPTSIFPTPPSRPPRRPAPPLTTNDLPNHYPPSRSNPNLSSPSSQSSNAVESTPPPSTPGQTAHSDLSHSVITIDDGTALVERTETAQPPTRLQKIADVLHFRHRRPSHRHLGSDVSLHSPSPSSSSPTVPPPPAWVIMVTYDCHAYTAVDITHANSAAFIWERIFAEVRRFFPFHFNPDQVPPQLKVPHEDQSGQLSIYRTQIGKVAIGEPLSDDNLIRLVRDRGDSEGSLKFLVCPSQARVQDPSLLSSPVKSVPPPPVPVFSPLVPRPRATKSSQQESVSSDDLTPDAGYEPSVISDDIDDSDNRSTMRPPPHPNSSATTLSSPPHSARYEDRQPSPASAKTPQSASVDRHRYDSPHGQSLPSSQSTPILENYLNKRHPRRGSDAETVEQAFRDLERAAELADAEWTKPQDKGIIRARAVKHRPERLTTSDDHAGLAAARDSELGSVVRKPSPPSSSGMARSPSTKRRPSHAEYSPRPSQTKKGGGGKPVPPHYISAHKPTDSSTAIRTVNKAKSSEFLKNPLPPMLRTSPSRPHLPTPSGSGTNSYPRPLDLGPRPRPLPQSRPDIVNVDTTTYTRAQQPSGSGTLGYLSPTQEPYPRPHSASPSQQRYPTNDIHRDRDEFRPTHQAQSSSGSSRFGDVPLREDGYGITLPSSLRPGPYAGSPARTNPPSETPPRSPVTSRPSTSNNTCGLTFTSTGTMVPSTFKNDSGAGSQESTATESTLRPDEKDKLVWDIRASILSDSSDDGVGTNETYGTASSDLWSRKPTSENNDSSRTPVTGTKQNPNPSRPALHVTTPSSGPGNMTRGVPANFPAPPTFMPLLRPPRPRTPKTRHKSTTFEESTWAHRPPPEDVYDRLEEFFPEHDLDKPVIEANSGGTSPTAIDYNYGIPNIVDRDKALVRPKKSIRIVAEEHKKRIDRFSRADPLGDNSIWRKRSTKLWGSRIEEVDTSSQTLANYSKTLPDSPAGGPRPIFKWVRGELIGKGTYGRVYLALNATTGEMIAVKQVEIPVTASDRKDNRQMSFVQALKMESETLKDLDHPHIVQYLGFEETPTFLSIFLEYVPGGSVGSCLRDHGKFDEEVTKSFTGQILEGLEYLHSKNIIHRDLKADNILVEKTGICKISDFGISKRTDDLNGMASTAMQGTVFWMAPEVIHPQKKGYNSKIDIWSVGCVVLEMWAGKRPWSDDEAITVMFKVYQNKQPPPIPSDVVLSELAKDFKDRCFAMQVFDPDERSSAADLQLHPYLELPEGWIFNDFK</sequence>